<evidence type="ECO:0000256" key="4">
    <source>
        <dbReference type="PROSITE-ProRule" id="PRU00335"/>
    </source>
</evidence>
<dbReference type="InterPro" id="IPR036271">
    <property type="entry name" value="Tet_transcr_reg_TetR-rel_C_sf"/>
</dbReference>
<dbReference type="Pfam" id="PF00440">
    <property type="entry name" value="TetR_N"/>
    <property type="match status" value="1"/>
</dbReference>
<dbReference type="PANTHER" id="PTHR30055">
    <property type="entry name" value="HTH-TYPE TRANSCRIPTIONAL REGULATOR RUTR"/>
    <property type="match status" value="1"/>
</dbReference>
<dbReference type="SUPFAM" id="SSF48498">
    <property type="entry name" value="Tetracyclin repressor-like, C-terminal domain"/>
    <property type="match status" value="1"/>
</dbReference>
<dbReference type="InterPro" id="IPR025996">
    <property type="entry name" value="MT1864/Rv1816-like_C"/>
</dbReference>
<dbReference type="AlphaFoldDB" id="A0A1R4IZN6"/>
<dbReference type="Proteomes" id="UP000196320">
    <property type="component" value="Unassembled WGS sequence"/>
</dbReference>
<dbReference type="Gene3D" id="1.10.357.10">
    <property type="entry name" value="Tetracycline Repressor, domain 2"/>
    <property type="match status" value="1"/>
</dbReference>
<evidence type="ECO:0000313" key="6">
    <source>
        <dbReference type="EMBL" id="SJN25340.1"/>
    </source>
</evidence>
<keyword evidence="2 4" id="KW-0238">DNA-binding</keyword>
<evidence type="ECO:0000256" key="1">
    <source>
        <dbReference type="ARBA" id="ARBA00023015"/>
    </source>
</evidence>
<dbReference type="InterPro" id="IPR050109">
    <property type="entry name" value="HTH-type_TetR-like_transc_reg"/>
</dbReference>
<evidence type="ECO:0000313" key="7">
    <source>
        <dbReference type="Proteomes" id="UP000196320"/>
    </source>
</evidence>
<proteinExistence type="predicted"/>
<evidence type="ECO:0000256" key="3">
    <source>
        <dbReference type="ARBA" id="ARBA00023163"/>
    </source>
</evidence>
<keyword evidence="7" id="KW-1185">Reference proteome</keyword>
<dbReference type="InterPro" id="IPR009057">
    <property type="entry name" value="Homeodomain-like_sf"/>
</dbReference>
<feature type="domain" description="HTH tetR-type" evidence="5">
    <location>
        <begin position="10"/>
        <end position="70"/>
    </location>
</feature>
<gene>
    <name evidence="6" type="ORF">FM104_04850</name>
</gene>
<sequence length="185" mass="19583">MVMSDGYHHGDLRRALLDESAQMIDEVGPSSLSLRELARRAGVSHGAPAHHFGDRRGLLTALAAQGLRLLAADVAAATAGGFDEAAVAYVRFAREHPGHYAVMHRPELLHADDGELSAARASSMEALMAGVESIPAERRAHLTTSEAAHVAWSLVHGLASLAAEGATPDLQTDDLARRAARQLFA</sequence>
<dbReference type="GO" id="GO:0000976">
    <property type="term" value="F:transcription cis-regulatory region binding"/>
    <property type="evidence" value="ECO:0007669"/>
    <property type="project" value="TreeGrafter"/>
</dbReference>
<protein>
    <submittedName>
        <fullName evidence="6">Transcriptional regulator, TetR family</fullName>
    </submittedName>
</protein>
<accession>A0A1R4IZN6</accession>
<dbReference type="SUPFAM" id="SSF46689">
    <property type="entry name" value="Homeodomain-like"/>
    <property type="match status" value="1"/>
</dbReference>
<dbReference type="InterPro" id="IPR001647">
    <property type="entry name" value="HTH_TetR"/>
</dbReference>
<dbReference type="PANTHER" id="PTHR30055:SF220">
    <property type="entry name" value="TETR-FAMILY REGULATORY PROTEIN"/>
    <property type="match status" value="1"/>
</dbReference>
<evidence type="ECO:0000259" key="5">
    <source>
        <dbReference type="PROSITE" id="PS50977"/>
    </source>
</evidence>
<organism evidence="6 7">
    <name type="scientific">Microbacterium esteraromaticum</name>
    <dbReference type="NCBI Taxonomy" id="57043"/>
    <lineage>
        <taxon>Bacteria</taxon>
        <taxon>Bacillati</taxon>
        <taxon>Actinomycetota</taxon>
        <taxon>Actinomycetes</taxon>
        <taxon>Micrococcales</taxon>
        <taxon>Microbacteriaceae</taxon>
        <taxon>Microbacterium</taxon>
    </lineage>
</organism>
<keyword evidence="1" id="KW-0805">Transcription regulation</keyword>
<evidence type="ECO:0000256" key="2">
    <source>
        <dbReference type="ARBA" id="ARBA00023125"/>
    </source>
</evidence>
<reference evidence="6 7" key="1">
    <citation type="submission" date="2017-02" db="EMBL/GenBank/DDBJ databases">
        <authorList>
            <person name="Peterson S.W."/>
        </authorList>
    </citation>
    <scope>NUCLEOTIDE SEQUENCE [LARGE SCALE GENOMIC DNA]</scope>
    <source>
        <strain evidence="6 7">B Mb 05.01</strain>
    </source>
</reference>
<dbReference type="PROSITE" id="PS50977">
    <property type="entry name" value="HTH_TETR_2"/>
    <property type="match status" value="1"/>
</dbReference>
<dbReference type="EMBL" id="FUKO01000014">
    <property type="protein sequence ID" value="SJN25340.1"/>
    <property type="molecule type" value="Genomic_DNA"/>
</dbReference>
<dbReference type="Pfam" id="PF13305">
    <property type="entry name" value="TetR_C_33"/>
    <property type="match status" value="1"/>
</dbReference>
<dbReference type="GO" id="GO:0003700">
    <property type="term" value="F:DNA-binding transcription factor activity"/>
    <property type="evidence" value="ECO:0007669"/>
    <property type="project" value="TreeGrafter"/>
</dbReference>
<name>A0A1R4IZN6_9MICO</name>
<feature type="DNA-binding region" description="H-T-H motif" evidence="4">
    <location>
        <begin position="33"/>
        <end position="52"/>
    </location>
</feature>
<keyword evidence="3" id="KW-0804">Transcription</keyword>